<proteinExistence type="predicted"/>
<dbReference type="InterPro" id="IPR017850">
    <property type="entry name" value="Alkaline_phosphatase_core_sf"/>
</dbReference>
<evidence type="ECO:0000256" key="4">
    <source>
        <dbReference type="SAM" id="SignalP"/>
    </source>
</evidence>
<dbReference type="Pfam" id="PF01663">
    <property type="entry name" value="Phosphodiest"/>
    <property type="match status" value="1"/>
</dbReference>
<protein>
    <submittedName>
        <fullName evidence="5">Alkaline phosphatase family protein</fullName>
    </submittedName>
</protein>
<feature type="signal peptide" evidence="4">
    <location>
        <begin position="1"/>
        <end position="29"/>
    </location>
</feature>
<evidence type="ECO:0000256" key="3">
    <source>
        <dbReference type="ARBA" id="ARBA00022729"/>
    </source>
</evidence>
<dbReference type="Proteomes" id="UP001595904">
    <property type="component" value="Unassembled WGS sequence"/>
</dbReference>
<keyword evidence="6" id="KW-1185">Reference proteome</keyword>
<keyword evidence="1" id="KW-0597">Phosphoprotein</keyword>
<gene>
    <name evidence="5" type="ORF">ACFPN2_17850</name>
</gene>
<evidence type="ECO:0000313" key="5">
    <source>
        <dbReference type="EMBL" id="MFC4310965.1"/>
    </source>
</evidence>
<evidence type="ECO:0000313" key="6">
    <source>
        <dbReference type="Proteomes" id="UP001595904"/>
    </source>
</evidence>
<dbReference type="InterPro" id="IPR026263">
    <property type="entry name" value="Alkaline_phosphatase_prok"/>
</dbReference>
<name>A0ABV8SW38_9GAMM</name>
<reference evidence="6" key="1">
    <citation type="journal article" date="2019" name="Int. J. Syst. Evol. Microbiol.">
        <title>The Global Catalogue of Microorganisms (GCM) 10K type strain sequencing project: providing services to taxonomists for standard genome sequencing and annotation.</title>
        <authorList>
            <consortium name="The Broad Institute Genomics Platform"/>
            <consortium name="The Broad Institute Genome Sequencing Center for Infectious Disease"/>
            <person name="Wu L."/>
            <person name="Ma J."/>
        </authorList>
    </citation>
    <scope>NUCLEOTIDE SEQUENCE [LARGE SCALE GENOMIC DNA]</scope>
    <source>
        <strain evidence="6">CGMCC 1.10759</strain>
    </source>
</reference>
<dbReference type="InterPro" id="IPR002591">
    <property type="entry name" value="Phosphodiest/P_Trfase"/>
</dbReference>
<dbReference type="PANTHER" id="PTHR10151:SF120">
    <property type="entry name" value="BIS(5'-ADENOSYL)-TRIPHOSPHATASE"/>
    <property type="match status" value="1"/>
</dbReference>
<evidence type="ECO:0000256" key="2">
    <source>
        <dbReference type="ARBA" id="ARBA00022723"/>
    </source>
</evidence>
<keyword evidence="2" id="KW-0479">Metal-binding</keyword>
<dbReference type="PANTHER" id="PTHR10151">
    <property type="entry name" value="ECTONUCLEOTIDE PYROPHOSPHATASE/PHOSPHODIESTERASE"/>
    <property type="match status" value="1"/>
</dbReference>
<dbReference type="Gene3D" id="3.40.720.10">
    <property type="entry name" value="Alkaline Phosphatase, subunit A"/>
    <property type="match status" value="2"/>
</dbReference>
<accession>A0ABV8SW38</accession>
<dbReference type="RefSeq" id="WP_380598905.1">
    <property type="nucleotide sequence ID" value="NZ_JBHSDU010000003.1"/>
</dbReference>
<dbReference type="PIRSF" id="PIRSF031924">
    <property type="entry name" value="Pi-irrepressible_AP"/>
    <property type="match status" value="1"/>
</dbReference>
<evidence type="ECO:0000256" key="1">
    <source>
        <dbReference type="ARBA" id="ARBA00022553"/>
    </source>
</evidence>
<comment type="caution">
    <text evidence="5">The sequence shown here is derived from an EMBL/GenBank/DDBJ whole genome shotgun (WGS) entry which is preliminary data.</text>
</comment>
<dbReference type="Gene3D" id="3.30.1360.150">
    <property type="match status" value="1"/>
</dbReference>
<dbReference type="EMBL" id="JBHSDU010000003">
    <property type="protein sequence ID" value="MFC4310965.1"/>
    <property type="molecule type" value="Genomic_DNA"/>
</dbReference>
<dbReference type="SUPFAM" id="SSF53649">
    <property type="entry name" value="Alkaline phosphatase-like"/>
    <property type="match status" value="1"/>
</dbReference>
<organism evidence="5 6">
    <name type="scientific">Steroidobacter flavus</name>
    <dbReference type="NCBI Taxonomy" id="1842136"/>
    <lineage>
        <taxon>Bacteria</taxon>
        <taxon>Pseudomonadati</taxon>
        <taxon>Pseudomonadota</taxon>
        <taxon>Gammaproteobacteria</taxon>
        <taxon>Steroidobacterales</taxon>
        <taxon>Steroidobacteraceae</taxon>
        <taxon>Steroidobacter</taxon>
    </lineage>
</organism>
<feature type="chain" id="PRO_5045377349" evidence="4">
    <location>
        <begin position="30"/>
        <end position="552"/>
    </location>
</feature>
<dbReference type="CDD" id="cd16016">
    <property type="entry name" value="AP-SPAP"/>
    <property type="match status" value="1"/>
</dbReference>
<sequence length="552" mass="59305">MNSTSRSAIARCLSACLFVGSLAAGPLHAAEAPHPKLVVTIAVDQFSSDVFTEYRPLYQGGLKRLAGGVVFPRGHQSHASTETCPGHSTILTGARPGRTGIIANDWQDPSLPRTEKGKETFSLYCVEKPGPVGSSADEKVISPDSLLVPTLGDRMKARDPATQVVSISGKDRSAVMLGGHNANLTLWWTQAGFTTYAGKESTIPKEIADKINTDVRKSYGQPTVTKLPAACASRSRSVKVTDDISIGTLQNLPANSKRWRATPAMDSFTVDAALAAVKSFNLGKNSTDLLAVSFSGTDYAGHYYGTEGAEMCTQQLALDQSIGRLLAGLDKTGIPYVVAMTADHGGIDTTERNKQRGVTDAARIESSLLPVNVNAALEKELTGLPKPIVLGTKEFGNDVYLNAAIPADRREGVLRATYLYYRNHPQIAAVFTKQELIEAEQPSGPVDEWTLLQRAKASFNPQRSGDLIVLLKPYISLYPAPKNVDSDYTASHGSAWGYDRRVPIVFWWKGVTGFEQPVAVETVDLAPTLAKIIGLDVPAGEFDGRALPIVLP</sequence>
<keyword evidence="3 4" id="KW-0732">Signal</keyword>